<evidence type="ECO:0000313" key="3">
    <source>
        <dbReference type="EMBL" id="GJT72712.1"/>
    </source>
</evidence>
<keyword evidence="2" id="KW-0732">Signal</keyword>
<dbReference type="EMBL" id="BQNB010018284">
    <property type="protein sequence ID" value="GJT72712.1"/>
    <property type="molecule type" value="Genomic_DNA"/>
</dbReference>
<evidence type="ECO:0000256" key="1">
    <source>
        <dbReference type="SAM" id="MobiDB-lite"/>
    </source>
</evidence>
<evidence type="ECO:0000256" key="2">
    <source>
        <dbReference type="SAM" id="SignalP"/>
    </source>
</evidence>
<comment type="caution">
    <text evidence="3">The sequence shown here is derived from an EMBL/GenBank/DDBJ whole genome shotgun (WGS) entry which is preliminary data.</text>
</comment>
<reference evidence="3" key="1">
    <citation type="journal article" date="2022" name="Int. J. Mol. Sci.">
        <title>Draft Genome of Tanacetum Coccineum: Genomic Comparison of Closely Related Tanacetum-Family Plants.</title>
        <authorList>
            <person name="Yamashiro T."/>
            <person name="Shiraishi A."/>
            <person name="Nakayama K."/>
            <person name="Satake H."/>
        </authorList>
    </citation>
    <scope>NUCLEOTIDE SEQUENCE</scope>
</reference>
<dbReference type="Proteomes" id="UP001151760">
    <property type="component" value="Unassembled WGS sequence"/>
</dbReference>
<protein>
    <submittedName>
        <fullName evidence="3">Uncharacterized protein</fullName>
    </submittedName>
</protein>
<keyword evidence="4" id="KW-1185">Reference proteome</keyword>
<name>A0ABQ5GCW1_9ASTR</name>
<sequence length="82" mass="8615">MEAMKMMKLFAVMSVMMMAVSAVSAMDAPAPSPVSDATMAFVPTTIVALSAIACSRSKTENVQNSKLASLGLPKPRGAKRPR</sequence>
<feature type="region of interest" description="Disordered" evidence="1">
    <location>
        <begin position="58"/>
        <end position="82"/>
    </location>
</feature>
<organism evidence="3 4">
    <name type="scientific">Tanacetum coccineum</name>
    <dbReference type="NCBI Taxonomy" id="301880"/>
    <lineage>
        <taxon>Eukaryota</taxon>
        <taxon>Viridiplantae</taxon>
        <taxon>Streptophyta</taxon>
        <taxon>Embryophyta</taxon>
        <taxon>Tracheophyta</taxon>
        <taxon>Spermatophyta</taxon>
        <taxon>Magnoliopsida</taxon>
        <taxon>eudicotyledons</taxon>
        <taxon>Gunneridae</taxon>
        <taxon>Pentapetalae</taxon>
        <taxon>asterids</taxon>
        <taxon>campanulids</taxon>
        <taxon>Asterales</taxon>
        <taxon>Asteraceae</taxon>
        <taxon>Asteroideae</taxon>
        <taxon>Anthemideae</taxon>
        <taxon>Anthemidinae</taxon>
        <taxon>Tanacetum</taxon>
    </lineage>
</organism>
<accession>A0ABQ5GCW1</accession>
<feature type="chain" id="PRO_5046616800" evidence="2">
    <location>
        <begin position="26"/>
        <end position="82"/>
    </location>
</feature>
<proteinExistence type="predicted"/>
<reference evidence="3" key="2">
    <citation type="submission" date="2022-01" db="EMBL/GenBank/DDBJ databases">
        <authorList>
            <person name="Yamashiro T."/>
            <person name="Shiraishi A."/>
            <person name="Satake H."/>
            <person name="Nakayama K."/>
        </authorList>
    </citation>
    <scope>NUCLEOTIDE SEQUENCE</scope>
</reference>
<feature type="signal peptide" evidence="2">
    <location>
        <begin position="1"/>
        <end position="25"/>
    </location>
</feature>
<gene>
    <name evidence="3" type="ORF">Tco_1031998</name>
</gene>
<evidence type="ECO:0000313" key="4">
    <source>
        <dbReference type="Proteomes" id="UP001151760"/>
    </source>
</evidence>